<name>A0A2K1IY63_PHYPA</name>
<sequence length="443" mass="49722">MKLFGWGKNKDPQPPVLQQTKKSDPYERSCDGRDRGTASMRTIVAGMSIRRRQGVFDVDNRDYLHGGLTTKSKGSCIGDPDSGNKMEDTIRFVFSHKREGLLAIGTFALEHLQSIRNTIDVHQKTEEKDACEPSTCASAIETTVSDDQEKLQRGWLISRKVSNLPAFGDGTLGGESESEERHKRLDQSKALILCNNGNRTPDTRMKPIVLLTSLPPELRKEFDLARATLYSQSHLSNLVVHWTDSVPPSVLDSAEGPSLVDDFYSSFLCGLFSSKKKPSNSDKTLGKWSTQREIEPIPGEEKRRMIPIELAEMELIKKSIFQSIGSAGMPSLNKLAKLWRLTCKQTSARIAPERRPVSRPTLKGPQCNPHEECSTTPVAQPLRPTSRVSDDECRQKVEEFRRRVKMHERMTIAPREPSAECSPSHDGLGHWIKTDEDFVVLEL</sequence>
<dbReference type="Gramene" id="Pp3c19_11900V3.2">
    <property type="protein sequence ID" value="Pp3c19_11900V3.2"/>
    <property type="gene ID" value="Pp3c19_11900"/>
</dbReference>
<dbReference type="Proteomes" id="UP000006727">
    <property type="component" value="Chromosome 19"/>
</dbReference>
<dbReference type="AlphaFoldDB" id="A0A2K1IY63"/>
<reference evidence="3" key="3">
    <citation type="submission" date="2020-12" db="UniProtKB">
        <authorList>
            <consortium name="EnsemblPlants"/>
        </authorList>
    </citation>
    <scope>IDENTIFICATION</scope>
</reference>
<dbReference type="Gramene" id="Pp3c19_11900V3.1">
    <property type="protein sequence ID" value="Pp3c19_11900V3.1"/>
    <property type="gene ID" value="Pp3c19_11900"/>
</dbReference>
<dbReference type="RefSeq" id="XP_024403555.1">
    <property type="nucleotide sequence ID" value="XM_024547787.2"/>
</dbReference>
<keyword evidence="4" id="KW-1185">Reference proteome</keyword>
<accession>A0A2K1IY63</accession>
<reference evidence="2 4" key="2">
    <citation type="journal article" date="2018" name="Plant J.">
        <title>The Physcomitrella patens chromosome-scale assembly reveals moss genome structure and evolution.</title>
        <authorList>
            <person name="Lang D."/>
            <person name="Ullrich K.K."/>
            <person name="Murat F."/>
            <person name="Fuchs J."/>
            <person name="Jenkins J."/>
            <person name="Haas F.B."/>
            <person name="Piednoel M."/>
            <person name="Gundlach H."/>
            <person name="Van Bel M."/>
            <person name="Meyberg R."/>
            <person name="Vives C."/>
            <person name="Morata J."/>
            <person name="Symeonidi A."/>
            <person name="Hiss M."/>
            <person name="Muchero W."/>
            <person name="Kamisugi Y."/>
            <person name="Saleh O."/>
            <person name="Blanc G."/>
            <person name="Decker E.L."/>
            <person name="van Gessel N."/>
            <person name="Grimwood J."/>
            <person name="Hayes R.D."/>
            <person name="Graham S.W."/>
            <person name="Gunter L.E."/>
            <person name="McDaniel S.F."/>
            <person name="Hoernstein S.N.W."/>
            <person name="Larsson A."/>
            <person name="Li F.W."/>
            <person name="Perroud P.F."/>
            <person name="Phillips J."/>
            <person name="Ranjan P."/>
            <person name="Rokshar D.S."/>
            <person name="Rothfels C.J."/>
            <person name="Schneider L."/>
            <person name="Shu S."/>
            <person name="Stevenson D.W."/>
            <person name="Thummler F."/>
            <person name="Tillich M."/>
            <person name="Villarreal Aguilar J.C."/>
            <person name="Widiez T."/>
            <person name="Wong G.K."/>
            <person name="Wymore A."/>
            <person name="Zhang Y."/>
            <person name="Zimmer A.D."/>
            <person name="Quatrano R.S."/>
            <person name="Mayer K.F.X."/>
            <person name="Goodstein D."/>
            <person name="Casacuberta J.M."/>
            <person name="Vandepoele K."/>
            <person name="Reski R."/>
            <person name="Cuming A.C."/>
            <person name="Tuskan G.A."/>
            <person name="Maumus F."/>
            <person name="Salse J."/>
            <person name="Schmutz J."/>
            <person name="Rensing S.A."/>
        </authorList>
    </citation>
    <scope>NUCLEOTIDE SEQUENCE [LARGE SCALE GENOMIC DNA]</scope>
    <source>
        <strain evidence="3 4">cv. Gransden 2004</strain>
    </source>
</reference>
<dbReference type="EnsemblPlants" id="Pp3c19_11900V3.2">
    <property type="protein sequence ID" value="Pp3c19_11900V3.2"/>
    <property type="gene ID" value="Pp3c19_11900"/>
</dbReference>
<reference evidence="2 4" key="1">
    <citation type="journal article" date="2008" name="Science">
        <title>The Physcomitrella genome reveals evolutionary insights into the conquest of land by plants.</title>
        <authorList>
            <person name="Rensing S."/>
            <person name="Lang D."/>
            <person name="Zimmer A."/>
            <person name="Terry A."/>
            <person name="Salamov A."/>
            <person name="Shapiro H."/>
            <person name="Nishiyama T."/>
            <person name="Perroud P.-F."/>
            <person name="Lindquist E."/>
            <person name="Kamisugi Y."/>
            <person name="Tanahashi T."/>
            <person name="Sakakibara K."/>
            <person name="Fujita T."/>
            <person name="Oishi K."/>
            <person name="Shin-I T."/>
            <person name="Kuroki Y."/>
            <person name="Toyoda A."/>
            <person name="Suzuki Y."/>
            <person name="Hashimoto A."/>
            <person name="Yamaguchi K."/>
            <person name="Sugano A."/>
            <person name="Kohara Y."/>
            <person name="Fujiyama A."/>
            <person name="Anterola A."/>
            <person name="Aoki S."/>
            <person name="Ashton N."/>
            <person name="Barbazuk W.B."/>
            <person name="Barker E."/>
            <person name="Bennetzen J."/>
            <person name="Bezanilla M."/>
            <person name="Blankenship R."/>
            <person name="Cho S.H."/>
            <person name="Dutcher S."/>
            <person name="Estelle M."/>
            <person name="Fawcett J.A."/>
            <person name="Gundlach H."/>
            <person name="Hanada K."/>
            <person name="Heyl A."/>
            <person name="Hicks K.A."/>
            <person name="Hugh J."/>
            <person name="Lohr M."/>
            <person name="Mayer K."/>
            <person name="Melkozernov A."/>
            <person name="Murata T."/>
            <person name="Nelson D."/>
            <person name="Pils B."/>
            <person name="Prigge M."/>
            <person name="Reiss B."/>
            <person name="Renner T."/>
            <person name="Rombauts S."/>
            <person name="Rushton P."/>
            <person name="Sanderfoot A."/>
            <person name="Schween G."/>
            <person name="Shiu S.-H."/>
            <person name="Stueber K."/>
            <person name="Theodoulou F.L."/>
            <person name="Tu H."/>
            <person name="Van de Peer Y."/>
            <person name="Verrier P.J."/>
            <person name="Waters E."/>
            <person name="Wood A."/>
            <person name="Yang L."/>
            <person name="Cove D."/>
            <person name="Cuming A."/>
            <person name="Hasebe M."/>
            <person name="Lucas S."/>
            <person name="Mishler D.B."/>
            <person name="Reski R."/>
            <person name="Grigoriev I."/>
            <person name="Quatrano R.S."/>
            <person name="Boore J.L."/>
        </authorList>
    </citation>
    <scope>NUCLEOTIDE SEQUENCE [LARGE SCALE GENOMIC DNA]</scope>
    <source>
        <strain evidence="3 4">cv. Gransden 2004</strain>
    </source>
</reference>
<feature type="region of interest" description="Disordered" evidence="1">
    <location>
        <begin position="1"/>
        <end position="37"/>
    </location>
</feature>
<evidence type="ECO:0000313" key="3">
    <source>
        <dbReference type="EnsemblPlants" id="Pp3c19_11900V3.1"/>
    </source>
</evidence>
<organism evidence="2">
    <name type="scientific">Physcomitrium patens</name>
    <name type="common">Spreading-leaved earth moss</name>
    <name type="synonym">Physcomitrella patens</name>
    <dbReference type="NCBI Taxonomy" id="3218"/>
    <lineage>
        <taxon>Eukaryota</taxon>
        <taxon>Viridiplantae</taxon>
        <taxon>Streptophyta</taxon>
        <taxon>Embryophyta</taxon>
        <taxon>Bryophyta</taxon>
        <taxon>Bryophytina</taxon>
        <taxon>Bryopsida</taxon>
        <taxon>Funariidae</taxon>
        <taxon>Funariales</taxon>
        <taxon>Funariaceae</taxon>
        <taxon>Physcomitrium</taxon>
    </lineage>
</organism>
<dbReference type="KEGG" id="ppp:112295812"/>
<dbReference type="EMBL" id="ABEU02000019">
    <property type="protein sequence ID" value="PNR34207.1"/>
    <property type="molecule type" value="Genomic_DNA"/>
</dbReference>
<proteinExistence type="predicted"/>
<dbReference type="EnsemblPlants" id="Pp3c19_11900V3.1">
    <property type="protein sequence ID" value="Pp3c19_11900V3.1"/>
    <property type="gene ID" value="Pp3c19_11900"/>
</dbReference>
<feature type="region of interest" description="Disordered" evidence="1">
    <location>
        <begin position="350"/>
        <end position="388"/>
    </location>
</feature>
<gene>
    <name evidence="3" type="primary">LOC112295812</name>
    <name evidence="2" type="ORF">PHYPA_024024</name>
</gene>
<feature type="compositionally biased region" description="Basic and acidic residues" evidence="1">
    <location>
        <begin position="21"/>
        <end position="36"/>
    </location>
</feature>
<dbReference type="GeneID" id="112295812"/>
<protein>
    <submittedName>
        <fullName evidence="2 3">Uncharacterized protein</fullName>
    </submittedName>
</protein>
<evidence type="ECO:0000256" key="1">
    <source>
        <dbReference type="SAM" id="MobiDB-lite"/>
    </source>
</evidence>
<evidence type="ECO:0000313" key="2">
    <source>
        <dbReference type="EMBL" id="PNR34207.1"/>
    </source>
</evidence>
<evidence type="ECO:0000313" key="4">
    <source>
        <dbReference type="Proteomes" id="UP000006727"/>
    </source>
</evidence>
<dbReference type="PaxDb" id="3218-PP1S272_60V6.1"/>